<proteinExistence type="predicted"/>
<feature type="transmembrane region" description="Helical" evidence="1">
    <location>
        <begin position="55"/>
        <end position="72"/>
    </location>
</feature>
<accession>A0A381ZBJ1</accession>
<keyword evidence="1" id="KW-0812">Transmembrane</keyword>
<evidence type="ECO:0000313" key="2">
    <source>
        <dbReference type="EMBL" id="SVA86580.1"/>
    </source>
</evidence>
<reference evidence="2" key="1">
    <citation type="submission" date="2018-05" db="EMBL/GenBank/DDBJ databases">
        <authorList>
            <person name="Lanie J.A."/>
            <person name="Ng W.-L."/>
            <person name="Kazmierczak K.M."/>
            <person name="Andrzejewski T.M."/>
            <person name="Davidsen T.M."/>
            <person name="Wayne K.J."/>
            <person name="Tettelin H."/>
            <person name="Glass J.I."/>
            <person name="Rusch D."/>
            <person name="Podicherti R."/>
            <person name="Tsui H.-C.T."/>
            <person name="Winkler M.E."/>
        </authorList>
    </citation>
    <scope>NUCLEOTIDE SEQUENCE</scope>
</reference>
<keyword evidence="1" id="KW-1133">Transmembrane helix</keyword>
<gene>
    <name evidence="2" type="ORF">METZ01_LOCUS139434</name>
</gene>
<name>A0A381ZBJ1_9ZZZZ</name>
<organism evidence="2">
    <name type="scientific">marine metagenome</name>
    <dbReference type="NCBI Taxonomy" id="408172"/>
    <lineage>
        <taxon>unclassified sequences</taxon>
        <taxon>metagenomes</taxon>
        <taxon>ecological metagenomes</taxon>
    </lineage>
</organism>
<sequence length="226" mass="23969">MRTSILVLTLVCTAVIPSLAAQDFAPAAVTTRPTPAQLRIDDEQSSDSPALHHRVFSALGSAALGAGIGFFASQLIRSDWQDGPGQRQLNRPLWAVVGGSLGFALGFSFPLSPGIGSVARVAPPLSGGRVAITHEELARATVSDAYELVLLFRPHWLIERPADTIRGTAGGTIRVYLDDFLLGGADQLRQINAQTIETIRFVSASAATTRWGVGHSYGAIQVITID</sequence>
<feature type="transmembrane region" description="Helical" evidence="1">
    <location>
        <begin position="93"/>
        <end position="111"/>
    </location>
</feature>
<evidence type="ECO:0008006" key="3">
    <source>
        <dbReference type="Google" id="ProtNLM"/>
    </source>
</evidence>
<dbReference type="EMBL" id="UINC01020671">
    <property type="protein sequence ID" value="SVA86580.1"/>
    <property type="molecule type" value="Genomic_DNA"/>
</dbReference>
<evidence type="ECO:0000256" key="1">
    <source>
        <dbReference type="SAM" id="Phobius"/>
    </source>
</evidence>
<protein>
    <recommendedName>
        <fullName evidence="3">TonB-dependent receptor plug domain-containing protein</fullName>
    </recommendedName>
</protein>
<dbReference type="AlphaFoldDB" id="A0A381ZBJ1"/>
<dbReference type="SUPFAM" id="SSF56935">
    <property type="entry name" value="Porins"/>
    <property type="match status" value="1"/>
</dbReference>
<keyword evidence="1" id="KW-0472">Membrane</keyword>